<reference evidence="4 5" key="1">
    <citation type="submission" date="2019-12" db="EMBL/GenBank/DDBJ databases">
        <title>Genomic-based taxomic classification of the family Erythrobacteraceae.</title>
        <authorList>
            <person name="Xu L."/>
        </authorList>
    </citation>
    <scope>NUCLEOTIDE SEQUENCE [LARGE SCALE GENOMIC DNA]</scope>
    <source>
        <strain evidence="4 5">KCTC 42453</strain>
    </source>
</reference>
<proteinExistence type="predicted"/>
<evidence type="ECO:0000256" key="3">
    <source>
        <dbReference type="SAM" id="MobiDB-lite"/>
    </source>
</evidence>
<evidence type="ECO:0000256" key="2">
    <source>
        <dbReference type="PIRSR" id="PIRSR011396-2"/>
    </source>
</evidence>
<dbReference type="InterPro" id="IPR036188">
    <property type="entry name" value="FAD/NAD-bd_sf"/>
</dbReference>
<dbReference type="Pfam" id="PF04820">
    <property type="entry name" value="Trp_halogenase"/>
    <property type="match status" value="1"/>
</dbReference>
<dbReference type="PIRSF" id="PIRSF011396">
    <property type="entry name" value="Trp_halogenase"/>
    <property type="match status" value="1"/>
</dbReference>
<dbReference type="RefSeq" id="WP_160755455.1">
    <property type="nucleotide sequence ID" value="NZ_WTYL01000001.1"/>
</dbReference>
<dbReference type="PANTHER" id="PTHR43747">
    <property type="entry name" value="FAD-BINDING PROTEIN"/>
    <property type="match status" value="1"/>
</dbReference>
<feature type="binding site" evidence="2">
    <location>
        <position position="347"/>
    </location>
    <ligand>
        <name>FAD</name>
        <dbReference type="ChEBI" id="CHEBI:57692"/>
    </ligand>
</feature>
<feature type="active site" evidence="1">
    <location>
        <position position="87"/>
    </location>
</feature>
<gene>
    <name evidence="4" type="ORF">GRI65_05455</name>
</gene>
<dbReference type="InterPro" id="IPR006905">
    <property type="entry name" value="Flavin_halogenase"/>
</dbReference>
<feature type="binding site" evidence="2">
    <location>
        <begin position="21"/>
        <end position="24"/>
    </location>
    <ligand>
        <name>FAD</name>
        <dbReference type="ChEBI" id="CHEBI:57692"/>
    </ligand>
</feature>
<dbReference type="OrthoDB" id="7178350at2"/>
<evidence type="ECO:0000313" key="5">
    <source>
        <dbReference type="Proteomes" id="UP000431922"/>
    </source>
</evidence>
<dbReference type="SUPFAM" id="SSF51905">
    <property type="entry name" value="FAD/NAD(P)-binding domain"/>
    <property type="match status" value="1"/>
</dbReference>
<organism evidence="4 5">
    <name type="scientific">Allopontixanthobacter sediminis</name>
    <dbReference type="NCBI Taxonomy" id="1689985"/>
    <lineage>
        <taxon>Bacteria</taxon>
        <taxon>Pseudomonadati</taxon>
        <taxon>Pseudomonadota</taxon>
        <taxon>Alphaproteobacteria</taxon>
        <taxon>Sphingomonadales</taxon>
        <taxon>Erythrobacteraceae</taxon>
        <taxon>Allopontixanthobacter</taxon>
    </lineage>
</organism>
<dbReference type="Gene3D" id="3.50.50.60">
    <property type="entry name" value="FAD/NAD(P)-binding domain"/>
    <property type="match status" value="1"/>
</dbReference>
<feature type="binding site" evidence="2">
    <location>
        <position position="360"/>
    </location>
    <ligand>
        <name>FAD</name>
        <dbReference type="ChEBI" id="CHEBI:57692"/>
    </ligand>
</feature>
<feature type="region of interest" description="Disordered" evidence="3">
    <location>
        <begin position="511"/>
        <end position="533"/>
    </location>
</feature>
<dbReference type="EMBL" id="WTYL01000001">
    <property type="protein sequence ID" value="MXP43901.1"/>
    <property type="molecule type" value="Genomic_DNA"/>
</dbReference>
<keyword evidence="2" id="KW-0547">Nucleotide-binding</keyword>
<dbReference type="Proteomes" id="UP000431922">
    <property type="component" value="Unassembled WGS sequence"/>
</dbReference>
<dbReference type="InterPro" id="IPR050816">
    <property type="entry name" value="Flavin-dep_Halogenase_NPB"/>
</dbReference>
<dbReference type="InterPro" id="IPR033856">
    <property type="entry name" value="Trp_halogen"/>
</dbReference>
<keyword evidence="2" id="KW-0274">FAD</keyword>
<evidence type="ECO:0000313" key="4">
    <source>
        <dbReference type="EMBL" id="MXP43901.1"/>
    </source>
</evidence>
<protein>
    <submittedName>
        <fullName evidence="4">Tryptophan halogenase</fullName>
    </submittedName>
</protein>
<sequence>MAGINGIGTAKRISRVVIVGGGTAGWMAAAAMSRFFNDGQRTITLIESDAIGIVGVGEATIPPIRSFNAMLDIPENEFLRATKGTYKLGIEFVNWGRQGDRYFHPFGGYGQDLHGIQFHHLFLREAARAAGTNGISPDIGHFSMCTMAAHAGRFARPSAGAQSLVSQIAYAYHFDASLYAAHLRQLAERQGTVRLEGRIVKVHRDGESGDVTSVQLEDGRLVEGELFVDCSGFRGLLIEEALETGYDDWSHWLPMDRAIAVPTANIGSPDPFTRSTGHAAGWQWRIPLQHRTGNGHVFSSGFMDEDTARDVLLANLEGEPLQEPRTLRFLTGMRRKAWNHNVISLGLSSGFIEPLESTSIHLIQNGIARLFALFPDNPISPIERDEYNRGMKELYEDVRDFIILHYKATQRDDTAFWRYVRDMEVPASLARKIELWRLHGRIFRENAELFVAPSWIAVMLGQNIWPQAYDPIADTLDEQKVAAAMEQMRDAYRDIAAKLPTHEEFIRQSGGWHDAPTAQPPSPGPFAAQAAAR</sequence>
<evidence type="ECO:0000256" key="1">
    <source>
        <dbReference type="PIRSR" id="PIRSR011396-1"/>
    </source>
</evidence>
<dbReference type="AlphaFoldDB" id="A0A845AY23"/>
<dbReference type="GO" id="GO:0004497">
    <property type="term" value="F:monooxygenase activity"/>
    <property type="evidence" value="ECO:0007669"/>
    <property type="project" value="InterPro"/>
</dbReference>
<keyword evidence="2" id="KW-0285">Flavoprotein</keyword>
<feature type="binding site" evidence="2">
    <location>
        <position position="87"/>
    </location>
    <ligand>
        <name>7-chloro-L-tryptophan</name>
        <dbReference type="ChEBI" id="CHEBI:58713"/>
    </ligand>
</feature>
<dbReference type="PANTHER" id="PTHR43747:SF4">
    <property type="entry name" value="FLAVIN-DEPENDENT TRYPTOPHAN HALOGENASE"/>
    <property type="match status" value="1"/>
</dbReference>
<comment type="caution">
    <text evidence="4">The sequence shown here is derived from an EMBL/GenBank/DDBJ whole genome shotgun (WGS) entry which is preliminary data.</text>
</comment>
<feature type="binding site" evidence="2">
    <location>
        <position position="356"/>
    </location>
    <ligand>
        <name>L-tryptophan</name>
        <dbReference type="ChEBI" id="CHEBI:57912"/>
    </ligand>
</feature>
<accession>A0A845AY23</accession>
<keyword evidence="5" id="KW-1185">Reference proteome</keyword>
<dbReference type="GO" id="GO:0000166">
    <property type="term" value="F:nucleotide binding"/>
    <property type="evidence" value="ECO:0007669"/>
    <property type="project" value="UniProtKB-KW"/>
</dbReference>
<name>A0A845AY23_9SPHN</name>